<gene>
    <name evidence="7" type="ORF">CLORY_36560</name>
</gene>
<dbReference type="Proteomes" id="UP000190080">
    <property type="component" value="Unassembled WGS sequence"/>
</dbReference>
<evidence type="ECO:0000313" key="8">
    <source>
        <dbReference type="Proteomes" id="UP000190080"/>
    </source>
</evidence>
<evidence type="ECO:0000259" key="6">
    <source>
        <dbReference type="Pfam" id="PF12698"/>
    </source>
</evidence>
<reference evidence="7 8" key="1">
    <citation type="submission" date="2017-03" db="EMBL/GenBank/DDBJ databases">
        <title>Genome sequence of Clostridium oryzae DSM 28571.</title>
        <authorList>
            <person name="Poehlein A."/>
            <person name="Daniel R."/>
        </authorList>
    </citation>
    <scope>NUCLEOTIDE SEQUENCE [LARGE SCALE GENOMIC DNA]</scope>
    <source>
        <strain evidence="7 8">DSM 28571</strain>
    </source>
</reference>
<sequence length="667" mass="72531">MKKRRIAQMVVITVLLLIPGIYISIFLYAYFDPMSNLSNISVAIVNEDQGGKINGERKNIGKTLVKNLKTNDTVNWVFTNKNKADDGVIHQKYYAELIIPKNFTKNISTVSHRTKKKGIIYFKSNDKLGMMGSSIMSNISSNIKTNISKNVSKSIIKNMADGLQSMPSGMQKLSDVLGKLDKGTNQLKKGLNKAYQGQAKFNSGINGLSTGIRRANQGSAKLSSASQLIYGKSTQFARAINKSATGTKTLSDYSGKFKNGLSTITGGLDNYINVSSEQLQKSIKMMVLLKKYITAHPECLSDESIKAIIAAINSSTSNNKNKINLPKLSSKLTTALDKLNSTYGKLDSNVQTLPGKMQKASKGAGALSGALGKVSKGSSSLSSGMKKAAVGANMLSEKSKLILAGDKKAYTGVTNLNKAIKRIRSSVDKTVLKLKDTKDTLHGLDKFVSQPIKMKTIKIGKANNIGTAFAPFMISLCLYLGGTIIMATMLNNKEIKFEETKIADRIHIDFGVFRYPLIGIGQGIIVAFCVLNIVGIKVQSISQFYGICILAALTLSMFIEVLNILFKGFGQVLCLIFMVCQLTSGGGVMPIKILPPFYRTINPYMPMTYTITALRNIIQGIESESYNHSVGVLIGIISVCALIIILYSFVEHKSRALKAENTEELVA</sequence>
<dbReference type="GO" id="GO:0140359">
    <property type="term" value="F:ABC-type transporter activity"/>
    <property type="evidence" value="ECO:0007669"/>
    <property type="project" value="InterPro"/>
</dbReference>
<name>A0A1V4IED6_9CLOT</name>
<feature type="transmembrane region" description="Helical" evidence="5">
    <location>
        <begin position="630"/>
        <end position="650"/>
    </location>
</feature>
<keyword evidence="2 5" id="KW-0812">Transmembrane</keyword>
<comment type="subcellular location">
    <subcellularLocation>
        <location evidence="1">Membrane</location>
        <topology evidence="1">Multi-pass membrane protein</topology>
    </subcellularLocation>
</comment>
<dbReference type="PANTHER" id="PTHR43077">
    <property type="entry name" value="TRANSPORT PERMEASE YVFS-RELATED"/>
    <property type="match status" value="1"/>
</dbReference>
<keyword evidence="4 5" id="KW-0472">Membrane</keyword>
<feature type="transmembrane region" description="Helical" evidence="5">
    <location>
        <begin position="468"/>
        <end position="491"/>
    </location>
</feature>
<proteinExistence type="predicted"/>
<feature type="transmembrane region" description="Helical" evidence="5">
    <location>
        <begin position="572"/>
        <end position="594"/>
    </location>
</feature>
<dbReference type="NCBIfam" id="TIGR03062">
    <property type="entry name" value="pip_yhgE_Cterm"/>
    <property type="match status" value="1"/>
</dbReference>
<dbReference type="Gene3D" id="1.10.287.950">
    <property type="entry name" value="Methyl-accepting chemotaxis protein"/>
    <property type="match status" value="1"/>
</dbReference>
<dbReference type="NCBIfam" id="TIGR03061">
    <property type="entry name" value="pip_yhgE_Nterm"/>
    <property type="match status" value="1"/>
</dbReference>
<dbReference type="InterPro" id="IPR017500">
    <property type="entry name" value="Phage_infect_YhgE_N"/>
</dbReference>
<dbReference type="GO" id="GO:0016020">
    <property type="term" value="C:membrane"/>
    <property type="evidence" value="ECO:0007669"/>
    <property type="project" value="UniProtKB-SubCell"/>
</dbReference>
<dbReference type="InterPro" id="IPR013525">
    <property type="entry name" value="ABC2_TM"/>
</dbReference>
<evidence type="ECO:0000256" key="4">
    <source>
        <dbReference type="ARBA" id="ARBA00023136"/>
    </source>
</evidence>
<feature type="domain" description="ABC-2 type transporter transmembrane" evidence="6">
    <location>
        <begin position="15"/>
        <end position="645"/>
    </location>
</feature>
<feature type="transmembrane region" description="Helical" evidence="5">
    <location>
        <begin position="512"/>
        <end position="538"/>
    </location>
</feature>
<feature type="transmembrane region" description="Helical" evidence="5">
    <location>
        <begin position="9"/>
        <end position="31"/>
    </location>
</feature>
<organism evidence="7 8">
    <name type="scientific">Clostridium oryzae</name>
    <dbReference type="NCBI Taxonomy" id="1450648"/>
    <lineage>
        <taxon>Bacteria</taxon>
        <taxon>Bacillati</taxon>
        <taxon>Bacillota</taxon>
        <taxon>Clostridia</taxon>
        <taxon>Eubacteriales</taxon>
        <taxon>Clostridiaceae</taxon>
        <taxon>Clostridium</taxon>
    </lineage>
</organism>
<keyword evidence="8" id="KW-1185">Reference proteome</keyword>
<dbReference type="InterPro" id="IPR051328">
    <property type="entry name" value="T7SS_ABC-Transporter"/>
</dbReference>
<dbReference type="Gene3D" id="3.40.1710.10">
    <property type="entry name" value="abc type-2 transporter like domain"/>
    <property type="match status" value="1"/>
</dbReference>
<evidence type="ECO:0000313" key="7">
    <source>
        <dbReference type="EMBL" id="OPJ58362.1"/>
    </source>
</evidence>
<evidence type="ECO:0000256" key="5">
    <source>
        <dbReference type="SAM" id="Phobius"/>
    </source>
</evidence>
<dbReference type="RefSeq" id="WP_079427156.1">
    <property type="nucleotide sequence ID" value="NZ_MZGV01000058.1"/>
</dbReference>
<protein>
    <submittedName>
        <fullName evidence="7">ABC-2 family transporter protein</fullName>
    </submittedName>
</protein>
<evidence type="ECO:0000256" key="2">
    <source>
        <dbReference type="ARBA" id="ARBA00022692"/>
    </source>
</evidence>
<dbReference type="InterPro" id="IPR017501">
    <property type="entry name" value="Phage_infect_YhgE_C"/>
</dbReference>
<dbReference type="PANTHER" id="PTHR43077:SF5">
    <property type="entry name" value="PHAGE INFECTION PROTEIN"/>
    <property type="match status" value="1"/>
</dbReference>
<comment type="caution">
    <text evidence="7">The sequence shown here is derived from an EMBL/GenBank/DDBJ whole genome shotgun (WGS) entry which is preliminary data.</text>
</comment>
<dbReference type="Pfam" id="PF12698">
    <property type="entry name" value="ABC2_membrane_3"/>
    <property type="match status" value="1"/>
</dbReference>
<dbReference type="EMBL" id="MZGV01000058">
    <property type="protein sequence ID" value="OPJ58362.1"/>
    <property type="molecule type" value="Genomic_DNA"/>
</dbReference>
<evidence type="ECO:0000256" key="1">
    <source>
        <dbReference type="ARBA" id="ARBA00004141"/>
    </source>
</evidence>
<accession>A0A1V4IED6</accession>
<evidence type="ECO:0000256" key="3">
    <source>
        <dbReference type="ARBA" id="ARBA00022989"/>
    </source>
</evidence>
<dbReference type="AlphaFoldDB" id="A0A1V4IED6"/>
<dbReference type="OrthoDB" id="9811483at2"/>
<keyword evidence="3 5" id="KW-1133">Transmembrane helix</keyword>
<feature type="transmembrane region" description="Helical" evidence="5">
    <location>
        <begin position="544"/>
        <end position="565"/>
    </location>
</feature>